<dbReference type="InterPro" id="IPR001466">
    <property type="entry name" value="Beta-lactam-related"/>
</dbReference>
<evidence type="ECO:0000313" key="4">
    <source>
        <dbReference type="EMBL" id="MCO0831849.1"/>
    </source>
</evidence>
<evidence type="ECO:0000256" key="2">
    <source>
        <dbReference type="ARBA" id="ARBA00023136"/>
    </source>
</evidence>
<keyword evidence="5" id="KW-1185">Reference proteome</keyword>
<evidence type="ECO:0000313" key="5">
    <source>
        <dbReference type="Proteomes" id="UP001523234"/>
    </source>
</evidence>
<dbReference type="InterPro" id="IPR050491">
    <property type="entry name" value="AmpC-like"/>
</dbReference>
<gene>
    <name evidence="4" type="ORF">NFX39_01905</name>
</gene>
<dbReference type="PANTHER" id="PTHR46825">
    <property type="entry name" value="D-ALANYL-D-ALANINE-CARBOXYPEPTIDASE/ENDOPEPTIDASE AMPH"/>
    <property type="match status" value="1"/>
</dbReference>
<sequence length="385" mass="42637">MLKRTDLFPEKVSRFRMKPNTVKMVLSSLLALVLIAELIPAPQPAPSVKAKAAEQKREINVTKTVSASSDAEKNMDKALKENHFSGTALVVKNNKVVMHQGYGKANVAKDRQNGPTTTFPIASTAKFLTAVLVGQQVEKGKLSYESKLSDYYPSLPNADQITVRDLLTMTSGLRQPKQPQSFKSDLDNVDFSAANTEKIGEPGSGIGWSYQPVNYRLLAGILMKVTHKSFNDMLDQTFNKDGKLGIGLYPDFKKDKKLAVAYQVGTENARDVTKVEYQRETGTGNVAMTTGQLFRLYQDFFQKKYLKHPKNLLEQRLPAHYASGLYGYGDVYEGHGIFSGYESNVVISNEGKNAVILLSNQYDGSHSCQGLAQQFFEQLTGQKAP</sequence>
<reference evidence="4 5" key="1">
    <citation type="submission" date="2022-06" db="EMBL/GenBank/DDBJ databases">
        <title>Fructobacillus taiwanensis sp. nov., isolated from the honeybee.</title>
        <authorList>
            <person name="Chen Y.-S."/>
            <person name="Wang L.-T."/>
            <person name="Lee Y.-S."/>
            <person name="Chang Y.-C."/>
            <person name="Wu H.-C."/>
            <person name="Liao C.-Y."/>
            <person name="Chen W.-H."/>
            <person name="Deng J.-N."/>
            <person name="Wang Y.-H."/>
        </authorList>
    </citation>
    <scope>NUCLEOTIDE SEQUENCE [LARGE SCALE GENOMIC DNA]</scope>
    <source>
        <strain evidence="4 5">W13</strain>
    </source>
</reference>
<dbReference type="InterPro" id="IPR012338">
    <property type="entry name" value="Beta-lactam/transpept-like"/>
</dbReference>
<feature type="domain" description="Beta-lactamase-related" evidence="3">
    <location>
        <begin position="73"/>
        <end position="364"/>
    </location>
</feature>
<dbReference type="RefSeq" id="WP_252442508.1">
    <property type="nucleotide sequence ID" value="NZ_JAMWYK010000002.1"/>
</dbReference>
<dbReference type="PANTHER" id="PTHR46825:SF11">
    <property type="entry name" value="PENICILLIN-BINDING PROTEIN 4"/>
    <property type="match status" value="1"/>
</dbReference>
<evidence type="ECO:0000259" key="3">
    <source>
        <dbReference type="Pfam" id="PF00144"/>
    </source>
</evidence>
<dbReference type="EMBL" id="JAMWYK010000002">
    <property type="protein sequence ID" value="MCO0831849.1"/>
    <property type="molecule type" value="Genomic_DNA"/>
</dbReference>
<organism evidence="4 5">
    <name type="scientific">Fructobacillus apis</name>
    <dbReference type="NCBI Taxonomy" id="2935017"/>
    <lineage>
        <taxon>Bacteria</taxon>
        <taxon>Bacillati</taxon>
        <taxon>Bacillota</taxon>
        <taxon>Bacilli</taxon>
        <taxon>Lactobacillales</taxon>
        <taxon>Lactobacillaceae</taxon>
        <taxon>Fructobacillus</taxon>
    </lineage>
</organism>
<name>A0ABT0ZPD2_9LACO</name>
<evidence type="ECO:0000256" key="1">
    <source>
        <dbReference type="ARBA" id="ARBA00004370"/>
    </source>
</evidence>
<comment type="caution">
    <text evidence="4">The sequence shown here is derived from an EMBL/GenBank/DDBJ whole genome shotgun (WGS) entry which is preliminary data.</text>
</comment>
<dbReference type="Proteomes" id="UP001523234">
    <property type="component" value="Unassembled WGS sequence"/>
</dbReference>
<accession>A0ABT0ZPD2</accession>
<dbReference type="SUPFAM" id="SSF56601">
    <property type="entry name" value="beta-lactamase/transpeptidase-like"/>
    <property type="match status" value="1"/>
</dbReference>
<protein>
    <submittedName>
        <fullName evidence="4">Beta-lactamase family protein</fullName>
    </submittedName>
</protein>
<keyword evidence="2" id="KW-0472">Membrane</keyword>
<proteinExistence type="predicted"/>
<dbReference type="Pfam" id="PF00144">
    <property type="entry name" value="Beta-lactamase"/>
    <property type="match status" value="1"/>
</dbReference>
<comment type="subcellular location">
    <subcellularLocation>
        <location evidence="1">Membrane</location>
    </subcellularLocation>
</comment>
<dbReference type="Gene3D" id="3.40.710.10">
    <property type="entry name" value="DD-peptidase/beta-lactamase superfamily"/>
    <property type="match status" value="1"/>
</dbReference>